<evidence type="ECO:0000259" key="7">
    <source>
        <dbReference type="Pfam" id="PF04239"/>
    </source>
</evidence>
<proteinExistence type="inferred from homology"/>
<evidence type="ECO:0000256" key="6">
    <source>
        <dbReference type="ARBA" id="ARBA00023136"/>
    </source>
</evidence>
<keyword evidence="6" id="KW-0472">Membrane</keyword>
<dbReference type="PANTHER" id="PTHR34582">
    <property type="entry name" value="UPF0702 TRANSMEMBRANE PROTEIN YCAP"/>
    <property type="match status" value="1"/>
</dbReference>
<dbReference type="Gene3D" id="3.30.240.20">
    <property type="entry name" value="bsu07140 like domains"/>
    <property type="match status" value="1"/>
</dbReference>
<feature type="domain" description="YetF C-terminal" evidence="7">
    <location>
        <begin position="2"/>
        <end position="63"/>
    </location>
</feature>
<comment type="caution">
    <text evidence="8">The sequence shown here is derived from an EMBL/GenBank/DDBJ whole genome shotgun (WGS) entry which is preliminary data.</text>
</comment>
<organism evidence="8 9">
    <name type="scientific">Citricoccus parietis</name>
    <dbReference type="NCBI Taxonomy" id="592307"/>
    <lineage>
        <taxon>Bacteria</taxon>
        <taxon>Bacillati</taxon>
        <taxon>Actinomycetota</taxon>
        <taxon>Actinomycetes</taxon>
        <taxon>Micrococcales</taxon>
        <taxon>Micrococcaceae</taxon>
        <taxon>Citricoccus</taxon>
    </lineage>
</organism>
<evidence type="ECO:0000256" key="1">
    <source>
        <dbReference type="ARBA" id="ARBA00004651"/>
    </source>
</evidence>
<keyword evidence="5" id="KW-1133">Transmembrane helix</keyword>
<keyword evidence="4" id="KW-0812">Transmembrane</keyword>
<sequence>MLKARPKPLIENGHLNRRAMRREFMAEAEVTSQLRLHGIEDIREVKRAYIEPNGMISVIPRQGAETTDTPESPAT</sequence>
<comment type="similarity">
    <text evidence="2">Belongs to the UPF0702 family.</text>
</comment>
<dbReference type="EMBL" id="JBHMFI010000002">
    <property type="protein sequence ID" value="MFB9074655.1"/>
    <property type="molecule type" value="Genomic_DNA"/>
</dbReference>
<evidence type="ECO:0000313" key="8">
    <source>
        <dbReference type="EMBL" id="MFB9074655.1"/>
    </source>
</evidence>
<dbReference type="Pfam" id="PF04239">
    <property type="entry name" value="DUF421"/>
    <property type="match status" value="1"/>
</dbReference>
<keyword evidence="3" id="KW-1003">Cell membrane</keyword>
<dbReference type="InterPro" id="IPR007353">
    <property type="entry name" value="DUF421"/>
</dbReference>
<evidence type="ECO:0000256" key="5">
    <source>
        <dbReference type="ARBA" id="ARBA00022989"/>
    </source>
</evidence>
<evidence type="ECO:0000256" key="4">
    <source>
        <dbReference type="ARBA" id="ARBA00022692"/>
    </source>
</evidence>
<evidence type="ECO:0000256" key="2">
    <source>
        <dbReference type="ARBA" id="ARBA00006448"/>
    </source>
</evidence>
<name>A0ABV5G6V3_9MICC</name>
<comment type="subcellular location">
    <subcellularLocation>
        <location evidence="1">Cell membrane</location>
        <topology evidence="1">Multi-pass membrane protein</topology>
    </subcellularLocation>
</comment>
<dbReference type="Proteomes" id="UP001589575">
    <property type="component" value="Unassembled WGS sequence"/>
</dbReference>
<evidence type="ECO:0000313" key="9">
    <source>
        <dbReference type="Proteomes" id="UP001589575"/>
    </source>
</evidence>
<accession>A0ABV5G6V3</accession>
<gene>
    <name evidence="8" type="ORF">ACFFX0_27090</name>
</gene>
<evidence type="ECO:0000256" key="3">
    <source>
        <dbReference type="ARBA" id="ARBA00022475"/>
    </source>
</evidence>
<keyword evidence="9" id="KW-1185">Reference proteome</keyword>
<protein>
    <submittedName>
        <fullName evidence="8">DUF421 domain-containing protein</fullName>
    </submittedName>
</protein>
<dbReference type="InterPro" id="IPR023090">
    <property type="entry name" value="UPF0702_alpha/beta_dom_sf"/>
</dbReference>
<dbReference type="PANTHER" id="PTHR34582:SF6">
    <property type="entry name" value="UPF0702 TRANSMEMBRANE PROTEIN YCAP"/>
    <property type="match status" value="1"/>
</dbReference>
<reference evidence="8 9" key="1">
    <citation type="submission" date="2024-09" db="EMBL/GenBank/DDBJ databases">
        <authorList>
            <person name="Sun Q."/>
            <person name="Mori K."/>
        </authorList>
    </citation>
    <scope>NUCLEOTIDE SEQUENCE [LARGE SCALE GENOMIC DNA]</scope>
    <source>
        <strain evidence="8 9">CCM 7609</strain>
    </source>
</reference>